<keyword evidence="11 13" id="KW-0472">Membrane</keyword>
<name>A0ABV9TD92_9GAMM</name>
<evidence type="ECO:0000313" key="16">
    <source>
        <dbReference type="Proteomes" id="UP001595926"/>
    </source>
</evidence>
<dbReference type="InterPro" id="IPR052168">
    <property type="entry name" value="Cytochrome_b561_oxidase"/>
</dbReference>
<comment type="subcellular location">
    <subcellularLocation>
        <location evidence="2">Cell membrane</location>
        <topology evidence="2">Multi-pass membrane protein</topology>
    </subcellularLocation>
</comment>
<evidence type="ECO:0000256" key="11">
    <source>
        <dbReference type="ARBA" id="ARBA00023136"/>
    </source>
</evidence>
<evidence type="ECO:0000256" key="4">
    <source>
        <dbReference type="ARBA" id="ARBA00022475"/>
    </source>
</evidence>
<comment type="cofactor">
    <cofactor evidence="1">
        <name>heme b</name>
        <dbReference type="ChEBI" id="CHEBI:60344"/>
    </cofactor>
</comment>
<dbReference type="InterPro" id="IPR011577">
    <property type="entry name" value="Cyt_b561_bac/Ni-Hgenase"/>
</dbReference>
<dbReference type="InterPro" id="IPR016174">
    <property type="entry name" value="Di-haem_cyt_TM"/>
</dbReference>
<keyword evidence="7" id="KW-0479">Metal-binding</keyword>
<feature type="transmembrane region" description="Helical" evidence="13">
    <location>
        <begin position="140"/>
        <end position="163"/>
    </location>
</feature>
<dbReference type="PANTHER" id="PTHR30529">
    <property type="entry name" value="CYTOCHROME B561"/>
    <property type="match status" value="1"/>
</dbReference>
<evidence type="ECO:0000256" key="2">
    <source>
        <dbReference type="ARBA" id="ARBA00004651"/>
    </source>
</evidence>
<keyword evidence="5" id="KW-0349">Heme</keyword>
<comment type="caution">
    <text evidence="15">The sequence shown here is derived from an EMBL/GenBank/DDBJ whole genome shotgun (WGS) entry which is preliminary data.</text>
</comment>
<evidence type="ECO:0000256" key="8">
    <source>
        <dbReference type="ARBA" id="ARBA00022982"/>
    </source>
</evidence>
<accession>A0ABV9TD92</accession>
<keyword evidence="3" id="KW-0813">Transport</keyword>
<sequence length="175" mass="20238">MQRNKFAIIIVYIHWLVVLLILFSFFSIETRSFFGKDCLYHDLMKNSHFYAGVCILLLTILRLGIKPFASFSGVSVKISKFHIYIEKIAHWCLYVWLIVMPVLGWLILSAKGSGIPFRLPHLIAPASKSMIIILEQIHEILAYIGLFIIFIHASGALYSHYILDRKSFKKMSLKF</sequence>
<organism evidence="15 16">
    <name type="scientific">Pseudofrancisella aestuarii</name>
    <dbReference type="NCBI Taxonomy" id="2670347"/>
    <lineage>
        <taxon>Bacteria</taxon>
        <taxon>Pseudomonadati</taxon>
        <taxon>Pseudomonadota</taxon>
        <taxon>Gammaproteobacteria</taxon>
        <taxon>Thiotrichales</taxon>
        <taxon>Francisellaceae</taxon>
        <taxon>Pseudofrancisella</taxon>
    </lineage>
</organism>
<dbReference type="Proteomes" id="UP001595926">
    <property type="component" value="Unassembled WGS sequence"/>
</dbReference>
<evidence type="ECO:0000256" key="7">
    <source>
        <dbReference type="ARBA" id="ARBA00022723"/>
    </source>
</evidence>
<evidence type="ECO:0000256" key="9">
    <source>
        <dbReference type="ARBA" id="ARBA00022989"/>
    </source>
</evidence>
<evidence type="ECO:0000313" key="15">
    <source>
        <dbReference type="EMBL" id="MFC4892777.1"/>
    </source>
</evidence>
<keyword evidence="8" id="KW-0249">Electron transport</keyword>
<evidence type="ECO:0000256" key="10">
    <source>
        <dbReference type="ARBA" id="ARBA00023004"/>
    </source>
</evidence>
<proteinExistence type="inferred from homology"/>
<evidence type="ECO:0000259" key="14">
    <source>
        <dbReference type="Pfam" id="PF01292"/>
    </source>
</evidence>
<keyword evidence="4" id="KW-1003">Cell membrane</keyword>
<reference evidence="16" key="1">
    <citation type="journal article" date="2019" name="Int. J. Syst. Evol. Microbiol.">
        <title>The Global Catalogue of Microorganisms (GCM) 10K type strain sequencing project: providing services to taxonomists for standard genome sequencing and annotation.</title>
        <authorList>
            <consortium name="The Broad Institute Genomics Platform"/>
            <consortium name="The Broad Institute Genome Sequencing Center for Infectious Disease"/>
            <person name="Wu L."/>
            <person name="Ma J."/>
        </authorList>
    </citation>
    <scope>NUCLEOTIDE SEQUENCE [LARGE SCALE GENOMIC DNA]</scope>
    <source>
        <strain evidence="16">CGMCC 1.13718</strain>
    </source>
</reference>
<dbReference type="SUPFAM" id="SSF81342">
    <property type="entry name" value="Transmembrane di-heme cytochromes"/>
    <property type="match status" value="1"/>
</dbReference>
<gene>
    <name evidence="15" type="ORF">ACFPDQ_06900</name>
</gene>
<feature type="domain" description="Cytochrome b561 bacterial/Ni-hydrogenase" evidence="14">
    <location>
        <begin position="8"/>
        <end position="171"/>
    </location>
</feature>
<evidence type="ECO:0000256" key="1">
    <source>
        <dbReference type="ARBA" id="ARBA00001970"/>
    </source>
</evidence>
<keyword evidence="16" id="KW-1185">Reference proteome</keyword>
<comment type="similarity">
    <text evidence="12">Belongs to the cytochrome b561 family.</text>
</comment>
<feature type="transmembrane region" description="Helical" evidence="13">
    <location>
        <begin position="6"/>
        <end position="28"/>
    </location>
</feature>
<keyword evidence="6 13" id="KW-0812">Transmembrane</keyword>
<feature type="transmembrane region" description="Helical" evidence="13">
    <location>
        <begin position="49"/>
        <end position="68"/>
    </location>
</feature>
<keyword evidence="10" id="KW-0408">Iron</keyword>
<feature type="transmembrane region" description="Helical" evidence="13">
    <location>
        <begin position="88"/>
        <end position="108"/>
    </location>
</feature>
<keyword evidence="9 13" id="KW-1133">Transmembrane helix</keyword>
<protein>
    <submittedName>
        <fullName evidence="15">Cytochrome b</fullName>
    </submittedName>
</protein>
<evidence type="ECO:0000256" key="3">
    <source>
        <dbReference type="ARBA" id="ARBA00022448"/>
    </source>
</evidence>
<dbReference type="RefSeq" id="WP_119331206.1">
    <property type="nucleotide sequence ID" value="NZ_JBHSJH010000003.1"/>
</dbReference>
<evidence type="ECO:0000256" key="5">
    <source>
        <dbReference type="ARBA" id="ARBA00022617"/>
    </source>
</evidence>
<dbReference type="PANTHER" id="PTHR30529:SF3">
    <property type="entry name" value="CYTOCHROME B561 HOMOLOG 1"/>
    <property type="match status" value="1"/>
</dbReference>
<dbReference type="Pfam" id="PF01292">
    <property type="entry name" value="Ni_hydr_CYTB"/>
    <property type="match status" value="1"/>
</dbReference>
<evidence type="ECO:0000256" key="6">
    <source>
        <dbReference type="ARBA" id="ARBA00022692"/>
    </source>
</evidence>
<evidence type="ECO:0000256" key="12">
    <source>
        <dbReference type="ARBA" id="ARBA00037975"/>
    </source>
</evidence>
<dbReference type="EMBL" id="JBHSJH010000003">
    <property type="protein sequence ID" value="MFC4892777.1"/>
    <property type="molecule type" value="Genomic_DNA"/>
</dbReference>
<evidence type="ECO:0000256" key="13">
    <source>
        <dbReference type="SAM" id="Phobius"/>
    </source>
</evidence>